<dbReference type="InterPro" id="IPR011701">
    <property type="entry name" value="MFS"/>
</dbReference>
<gene>
    <name evidence="8" type="ORF">SAMN05660742_12722</name>
</gene>
<dbReference type="NCBIfam" id="TIGR00893">
    <property type="entry name" value="2A0114"/>
    <property type="match status" value="1"/>
</dbReference>
<comment type="subcellular location">
    <subcellularLocation>
        <location evidence="1">Cell membrane</location>
        <topology evidence="1">Multi-pass membrane protein</topology>
    </subcellularLocation>
</comment>
<name>A0A1H7CXU2_9FIRM</name>
<dbReference type="CDD" id="cd17319">
    <property type="entry name" value="MFS_ExuT_GudP_like"/>
    <property type="match status" value="1"/>
</dbReference>
<keyword evidence="2" id="KW-0813">Transport</keyword>
<feature type="transmembrane region" description="Helical" evidence="6">
    <location>
        <begin position="340"/>
        <end position="361"/>
    </location>
</feature>
<feature type="transmembrane region" description="Helical" evidence="6">
    <location>
        <begin position="85"/>
        <end position="103"/>
    </location>
</feature>
<proteinExistence type="predicted"/>
<feature type="transmembrane region" description="Helical" evidence="6">
    <location>
        <begin position="242"/>
        <end position="260"/>
    </location>
</feature>
<dbReference type="RefSeq" id="WP_091835527.1">
    <property type="nucleotide sequence ID" value="NZ_FNZK01000027.1"/>
</dbReference>
<feature type="transmembrane region" description="Helical" evidence="6">
    <location>
        <begin position="368"/>
        <end position="392"/>
    </location>
</feature>
<dbReference type="InterPro" id="IPR050382">
    <property type="entry name" value="MFS_Na/Anion_cotransporter"/>
</dbReference>
<keyword evidence="3 6" id="KW-0812">Transmembrane</keyword>
<dbReference type="InterPro" id="IPR036259">
    <property type="entry name" value="MFS_trans_sf"/>
</dbReference>
<evidence type="ECO:0000256" key="6">
    <source>
        <dbReference type="SAM" id="Phobius"/>
    </source>
</evidence>
<evidence type="ECO:0000256" key="1">
    <source>
        <dbReference type="ARBA" id="ARBA00004651"/>
    </source>
</evidence>
<evidence type="ECO:0000256" key="3">
    <source>
        <dbReference type="ARBA" id="ARBA00022692"/>
    </source>
</evidence>
<dbReference type="Proteomes" id="UP000199662">
    <property type="component" value="Unassembled WGS sequence"/>
</dbReference>
<feature type="transmembrane region" description="Helical" evidence="6">
    <location>
        <begin position="172"/>
        <end position="193"/>
    </location>
</feature>
<dbReference type="Pfam" id="PF07690">
    <property type="entry name" value="MFS_1"/>
    <property type="match status" value="1"/>
</dbReference>
<dbReference type="PANTHER" id="PTHR11662:SF333">
    <property type="entry name" value="D-GALACTONATE TRANSPORTER"/>
    <property type="match status" value="1"/>
</dbReference>
<dbReference type="SUPFAM" id="SSF103473">
    <property type="entry name" value="MFS general substrate transporter"/>
    <property type="match status" value="1"/>
</dbReference>
<keyword evidence="5 6" id="KW-0472">Membrane</keyword>
<evidence type="ECO:0000313" key="8">
    <source>
        <dbReference type="EMBL" id="SEJ94419.1"/>
    </source>
</evidence>
<reference evidence="8 9" key="1">
    <citation type="submission" date="2016-10" db="EMBL/GenBank/DDBJ databases">
        <authorList>
            <person name="de Groot N.N."/>
        </authorList>
    </citation>
    <scope>NUCLEOTIDE SEQUENCE [LARGE SCALE GENOMIC DNA]</scope>
    <source>
        <strain evidence="8 9">DSM 2179</strain>
    </source>
</reference>
<dbReference type="PROSITE" id="PS50850">
    <property type="entry name" value="MFS"/>
    <property type="match status" value="1"/>
</dbReference>
<feature type="domain" description="Major facilitator superfamily (MFS) profile" evidence="7">
    <location>
        <begin position="20"/>
        <end position="427"/>
    </location>
</feature>
<dbReference type="PANTHER" id="PTHR11662">
    <property type="entry name" value="SOLUTE CARRIER FAMILY 17"/>
    <property type="match status" value="1"/>
</dbReference>
<feature type="transmembrane region" description="Helical" evidence="6">
    <location>
        <begin position="316"/>
        <end position="334"/>
    </location>
</feature>
<accession>A0A1H7CXU2</accession>
<dbReference type="InterPro" id="IPR020846">
    <property type="entry name" value="MFS_dom"/>
</dbReference>
<dbReference type="AlphaFoldDB" id="A0A1H7CXU2"/>
<evidence type="ECO:0000259" key="7">
    <source>
        <dbReference type="PROSITE" id="PS50850"/>
    </source>
</evidence>
<organism evidence="8 9">
    <name type="scientific">Propionispira arboris</name>
    <dbReference type="NCBI Taxonomy" id="84035"/>
    <lineage>
        <taxon>Bacteria</taxon>
        <taxon>Bacillati</taxon>
        <taxon>Bacillota</taxon>
        <taxon>Negativicutes</taxon>
        <taxon>Selenomonadales</taxon>
        <taxon>Selenomonadaceae</taxon>
        <taxon>Propionispira</taxon>
    </lineage>
</organism>
<feature type="transmembrane region" description="Helical" evidence="6">
    <location>
        <begin position="57"/>
        <end position="78"/>
    </location>
</feature>
<evidence type="ECO:0000256" key="4">
    <source>
        <dbReference type="ARBA" id="ARBA00022989"/>
    </source>
</evidence>
<evidence type="ECO:0000256" key="2">
    <source>
        <dbReference type="ARBA" id="ARBA00022448"/>
    </source>
</evidence>
<dbReference type="InterPro" id="IPR000849">
    <property type="entry name" value="Sugar_P_transporter"/>
</dbReference>
<dbReference type="GO" id="GO:0022857">
    <property type="term" value="F:transmembrane transporter activity"/>
    <property type="evidence" value="ECO:0007669"/>
    <property type="project" value="InterPro"/>
</dbReference>
<dbReference type="Gene3D" id="1.20.1250.20">
    <property type="entry name" value="MFS general substrate transporter like domains"/>
    <property type="match status" value="2"/>
</dbReference>
<evidence type="ECO:0000313" key="9">
    <source>
        <dbReference type="Proteomes" id="UP000199662"/>
    </source>
</evidence>
<dbReference type="EMBL" id="FNZK01000027">
    <property type="protein sequence ID" value="SEJ94419.1"/>
    <property type="molecule type" value="Genomic_DNA"/>
</dbReference>
<evidence type="ECO:0000256" key="5">
    <source>
        <dbReference type="ARBA" id="ARBA00023136"/>
    </source>
</evidence>
<keyword evidence="9" id="KW-1185">Reference proteome</keyword>
<dbReference type="STRING" id="84035.SAMN05660742_12722"/>
<protein>
    <submittedName>
        <fullName evidence="8">MFS transporter, ACS family, D-galactonate transporter</fullName>
    </submittedName>
</protein>
<dbReference type="PIRSF" id="PIRSF002808">
    <property type="entry name" value="Hexose_phosphate_transp"/>
    <property type="match status" value="1"/>
</dbReference>
<feature type="transmembrane region" description="Helical" evidence="6">
    <location>
        <begin position="280"/>
        <end position="304"/>
    </location>
</feature>
<dbReference type="GO" id="GO:0005886">
    <property type="term" value="C:plasma membrane"/>
    <property type="evidence" value="ECO:0007669"/>
    <property type="project" value="UniProtKB-SubCell"/>
</dbReference>
<feature type="transmembrane region" description="Helical" evidence="6">
    <location>
        <begin position="404"/>
        <end position="424"/>
    </location>
</feature>
<keyword evidence="4 6" id="KW-1133">Transmembrane helix</keyword>
<sequence length="434" mass="47651">MAVTSRVIQTDKATKKRFIVGLLLFLGVIINYMDRSNLALAAPVIGVDLNLDSVQMGLIFSAFGWSYAILQIPGGLIVDKVKPRILYAIMLGGWSIATCLQSLVNGFSAFLGLRVILGIFEAPSYPTNNRVVTSWFPEQERATSTAFYTSGQYVGIAFFTPLLVYIQNAFGWRGMIFITGVIGVIYSIVWYLMYRDPKDSKANEAELNYIRQGGGIVDMDGKQNVRKASWSQLKYVLKNRNIWGVFIAQFCLSSILWFFLTWFPTYLVQYRGMGFIKMGFLASLPFLAAYVGILFSGFISDYLIKRGHSIGFARKVPIVSGLILATSIIGANYVDDQTAVIAFMALAFFGNGLASITWVFVSALAPSHLLGLTGGIFNFMGNLSAIAVPIIIGFLAKGGSFEPALVFISSLALIGALSYIFIVGKVERIVVPEE</sequence>